<dbReference type="InterPro" id="IPR036397">
    <property type="entry name" value="RNaseH_sf"/>
</dbReference>
<reference evidence="1 2" key="1">
    <citation type="journal article" date="2011" name="PLoS Genet.">
        <title>Genome sequencing and comparative transcriptomics of the model entomopathogenic fungi Metarhizium anisopliae and M. acridum.</title>
        <authorList>
            <person name="Gao Q."/>
            <person name="Jin K."/>
            <person name="Ying S.H."/>
            <person name="Zhang Y."/>
            <person name="Xiao G."/>
            <person name="Shang Y."/>
            <person name="Duan Z."/>
            <person name="Hu X."/>
            <person name="Xie X.Q."/>
            <person name="Zhou G."/>
            <person name="Peng G."/>
            <person name="Luo Z."/>
            <person name="Huang W."/>
            <person name="Wang B."/>
            <person name="Fang W."/>
            <person name="Wang S."/>
            <person name="Zhong Y."/>
            <person name="Ma L.J."/>
            <person name="St Leger R.J."/>
            <person name="Zhao G.P."/>
            <person name="Pei Y."/>
            <person name="Feng M.G."/>
            <person name="Xia Y."/>
            <person name="Wang C."/>
        </authorList>
    </citation>
    <scope>NUCLEOTIDE SEQUENCE [LARGE SCALE GENOMIC DNA]</scope>
    <source>
        <strain evidence="2">ARSEF 23 / ATCC MYA-3075</strain>
    </source>
</reference>
<dbReference type="EMBL" id="ADNJ02000009">
    <property type="protein sequence ID" value="EFZ04518.1"/>
    <property type="molecule type" value="Genomic_DNA"/>
</dbReference>
<name>E9EM90_METRA</name>
<comment type="caution">
    <text evidence="1">The sequence shown here is derived from an EMBL/GenBank/DDBJ whole genome shotgun (WGS) entry which is preliminary data.</text>
</comment>
<dbReference type="Gene3D" id="3.30.420.10">
    <property type="entry name" value="Ribonuclease H-like superfamily/Ribonuclease H"/>
    <property type="match status" value="1"/>
</dbReference>
<proteinExistence type="predicted"/>
<reference evidence="1 2" key="2">
    <citation type="journal article" date="2014" name="Proc. Natl. Acad. Sci. U.S.A.">
        <title>Trajectory and genomic determinants of fungal-pathogen speciation and host adaptation.</title>
        <authorList>
            <person name="Hu X."/>
            <person name="Xiao G."/>
            <person name="Zheng P."/>
            <person name="Shang Y."/>
            <person name="Su Y."/>
            <person name="Zhang X."/>
            <person name="Liu X."/>
            <person name="Zhan S."/>
            <person name="St Leger R.J."/>
            <person name="Wang C."/>
        </authorList>
    </citation>
    <scope>GENOME REANNOTATION</scope>
    <source>
        <strain evidence="2">ARSEF 23 / ATCC MYA-3075</strain>
    </source>
</reference>
<gene>
    <name evidence="1" type="ORF">MAA_01592</name>
</gene>
<keyword evidence="2" id="KW-1185">Reference proteome</keyword>
<evidence type="ECO:0000313" key="1">
    <source>
        <dbReference type="EMBL" id="EFZ04518.1"/>
    </source>
</evidence>
<protein>
    <submittedName>
        <fullName evidence="1">Ribonuclease H domain protein</fullName>
    </submittedName>
</protein>
<dbReference type="KEGG" id="maj:MAA_01592"/>
<dbReference type="GeneID" id="19255878"/>
<dbReference type="OrthoDB" id="3561817at2759"/>
<sequence length="721" mass="79303">MKPLSDAANVSSETHHYPSLDVYTAMNDGPFHHLHDSHAAYRSLVSRLEPKCGSLNAYAGRVAFYHLLSLSSTRHLAFGLAALFSCDRGMVAIGNHQLLDKYSSSSTTVGLTHTEIKDDSPHHVILLLERSELGQATLLDSSAATLAQLIVSTLLTHLSGNADPIHLVTQNLLLSGLTDAQYAELDRCIWADQPEILLTPLTGLSPEQEAQFMAFYEAEELAASRKEQVNNFRTLMLKDMRSDFGKTPNFCNFYFNLADKVAHEFDAVIITVHIFRDTVYSSKFHLNGYNHADPKPRALVRVQSITWCMGLLAGMTKDVVPLPRIHAWYNEHVRPAFEQLTGNTGISESEGESPVDLLARRDAVDLLHNDNTLRDLLFTPESLEYAYDPFAALYHAAKNGDVEQAIQANRHTRMRLADSEACSLMLAAIQGKHLKMIDWLMNEETYFRDMPEAIVSAALVGDDVLLEVMKYSTDPALEVAFCQAGARRDQPEQAVSRLLGYLGAHRRQSLSIYFYAMDTAAAYDDWQHVATFLDILVKPENSRDLRDLDQKVISCIIKKAKDPDMRRKLCNLLDFHQNSVTVCEGSGRLGPAEVFDAEAVGALEGLDAAVKIAAGALEGLGAAVKIPDASDNPIVVCLDNLAAATCLRGTASDSSQSAFLKFQEIAAAHGSIHVRWIPGHTDIPGNEQADSLAKAGCALPEPPDAKPTLAYIRRVAKKQAK</sequence>
<dbReference type="Proteomes" id="UP000002498">
    <property type="component" value="Unassembled WGS sequence"/>
</dbReference>
<organism evidence="1 2">
    <name type="scientific">Metarhizium robertsii (strain ARSEF 23 / ATCC MYA-3075)</name>
    <name type="common">Metarhizium anisopliae (strain ARSEF 23)</name>
    <dbReference type="NCBI Taxonomy" id="655844"/>
    <lineage>
        <taxon>Eukaryota</taxon>
        <taxon>Fungi</taxon>
        <taxon>Dikarya</taxon>
        <taxon>Ascomycota</taxon>
        <taxon>Pezizomycotina</taxon>
        <taxon>Sordariomycetes</taxon>
        <taxon>Hypocreomycetidae</taxon>
        <taxon>Hypocreales</taxon>
        <taxon>Clavicipitaceae</taxon>
        <taxon>Metarhizium</taxon>
    </lineage>
</organism>
<dbReference type="AlphaFoldDB" id="E9EM90"/>
<dbReference type="InterPro" id="IPR012337">
    <property type="entry name" value="RNaseH-like_sf"/>
</dbReference>
<accession>E9EM90</accession>
<evidence type="ECO:0000313" key="2">
    <source>
        <dbReference type="Proteomes" id="UP000002498"/>
    </source>
</evidence>
<dbReference type="GO" id="GO:0003676">
    <property type="term" value="F:nucleic acid binding"/>
    <property type="evidence" value="ECO:0007669"/>
    <property type="project" value="InterPro"/>
</dbReference>
<dbReference type="SUPFAM" id="SSF53098">
    <property type="entry name" value="Ribonuclease H-like"/>
    <property type="match status" value="1"/>
</dbReference>
<dbReference type="HOGENOM" id="CLU_023364_0_0_1"/>
<dbReference type="CDD" id="cd09276">
    <property type="entry name" value="Rnase_HI_RT_non_LTR"/>
    <property type="match status" value="1"/>
</dbReference>
<dbReference type="RefSeq" id="XP_007817781.1">
    <property type="nucleotide sequence ID" value="XM_007819590.1"/>
</dbReference>